<gene>
    <name evidence="2" type="ORF">PINE0816_LOCUS194</name>
</gene>
<name>A0A7S0G7U0_9STRA</name>
<feature type="compositionally biased region" description="Polar residues" evidence="1">
    <location>
        <begin position="12"/>
        <end position="24"/>
    </location>
</feature>
<dbReference type="EMBL" id="HBEL01000461">
    <property type="protein sequence ID" value="CAD8404094.1"/>
    <property type="molecule type" value="Transcribed_RNA"/>
</dbReference>
<evidence type="ECO:0000256" key="1">
    <source>
        <dbReference type="SAM" id="MobiDB-lite"/>
    </source>
</evidence>
<feature type="region of interest" description="Disordered" evidence="1">
    <location>
        <begin position="1"/>
        <end position="24"/>
    </location>
</feature>
<organism evidence="2">
    <name type="scientific">Proboscia inermis</name>
    <dbReference type="NCBI Taxonomy" id="420281"/>
    <lineage>
        <taxon>Eukaryota</taxon>
        <taxon>Sar</taxon>
        <taxon>Stramenopiles</taxon>
        <taxon>Ochrophyta</taxon>
        <taxon>Bacillariophyta</taxon>
        <taxon>Coscinodiscophyceae</taxon>
        <taxon>Rhizosoleniophycidae</taxon>
        <taxon>Rhizosoleniales</taxon>
        <taxon>Rhizosoleniaceae</taxon>
        <taxon>Proboscia</taxon>
    </lineage>
</organism>
<feature type="region of interest" description="Disordered" evidence="1">
    <location>
        <begin position="45"/>
        <end position="69"/>
    </location>
</feature>
<dbReference type="AlphaFoldDB" id="A0A7S0G7U0"/>
<accession>A0A7S0G7U0</accession>
<protein>
    <submittedName>
        <fullName evidence="2">Uncharacterized protein</fullName>
    </submittedName>
</protein>
<sequence length="300" mass="34179">MLQNGGPKRYLSRQNSVELSSIESPESEDLCSRIVDGMLSGNSEIYDSKKSSGHAHLSGTSRSTFSHGTLSSKSSLNHLSSSNYTSGASLTQSGQSAVGQIRSPLFASTETSGYNSSVSSSLPTEICGEQEVINVDYLALTEETISRRDKLELQLLHDKEQLWMKYTPDMEILDEIILELHRERDESELELRNVTSDVAKMNAVLNLSRQSKDLRRRAWRYNWGREEDGFEFQIGLAYTLKSDIERQILDLSEQIQRALDQRARFYYKKFGDVDKRLEELLGKSVMRSCSQWHYIRKSQI</sequence>
<reference evidence="2" key="1">
    <citation type="submission" date="2021-01" db="EMBL/GenBank/DDBJ databases">
        <authorList>
            <person name="Corre E."/>
            <person name="Pelletier E."/>
            <person name="Niang G."/>
            <person name="Scheremetjew M."/>
            <person name="Finn R."/>
            <person name="Kale V."/>
            <person name="Holt S."/>
            <person name="Cochrane G."/>
            <person name="Meng A."/>
            <person name="Brown T."/>
            <person name="Cohen L."/>
        </authorList>
    </citation>
    <scope>NUCLEOTIDE SEQUENCE</scope>
    <source>
        <strain evidence="2">CCAP1064/1</strain>
    </source>
</reference>
<feature type="compositionally biased region" description="Polar residues" evidence="1">
    <location>
        <begin position="58"/>
        <end position="69"/>
    </location>
</feature>
<proteinExistence type="predicted"/>
<evidence type="ECO:0000313" key="2">
    <source>
        <dbReference type="EMBL" id="CAD8404094.1"/>
    </source>
</evidence>